<dbReference type="SUPFAM" id="SSF52833">
    <property type="entry name" value="Thioredoxin-like"/>
    <property type="match status" value="1"/>
</dbReference>
<dbReference type="Gene3D" id="3.40.30.10">
    <property type="entry name" value="Glutaredoxin"/>
    <property type="match status" value="1"/>
</dbReference>
<dbReference type="Proteomes" id="UP000007718">
    <property type="component" value="Chromosome"/>
</dbReference>
<proteinExistence type="predicted"/>
<protein>
    <submittedName>
        <fullName evidence="2">Putative ferredoxin</fullName>
    </submittedName>
</protein>
<evidence type="ECO:0000313" key="3">
    <source>
        <dbReference type="Proteomes" id="UP000007718"/>
    </source>
</evidence>
<dbReference type="RefSeq" id="WP_013615607.1">
    <property type="nucleotide sequence ID" value="NC_015161.1"/>
</dbReference>
<accession>F0RLY9</accession>
<dbReference type="AlphaFoldDB" id="F0RLY9"/>
<name>F0RLY9_DEIPM</name>
<reference evidence="2 3" key="2">
    <citation type="journal article" date="2012" name="Stand. Genomic Sci.">
        <title>Complete genome sequence of the orange-red pigmented, radioresistant Deinococcus proteolyticus type strain (MRP(T)).</title>
        <authorList>
            <person name="Copeland A."/>
            <person name="Zeytun A."/>
            <person name="Yassawong M."/>
            <person name="Nolan M."/>
            <person name="Lucas S."/>
            <person name="Hammon N."/>
            <person name="Deshpande S."/>
            <person name="Cheng J.F."/>
            <person name="Han C."/>
            <person name="Tapia R."/>
            <person name="Goodwin L.A."/>
            <person name="Pitluck S."/>
            <person name="Mavromatis K."/>
            <person name="Liolios K."/>
            <person name="Pagani I."/>
            <person name="Ivanova N."/>
            <person name="Mikhailova N."/>
            <person name="Pati A."/>
            <person name="Chen A."/>
            <person name="Palaniappan K."/>
            <person name="Land M."/>
            <person name="Hauser L."/>
            <person name="Jeffries C.D."/>
            <person name="Brambilla E.M."/>
            <person name="Rohde M."/>
            <person name="Sikorski J."/>
            <person name="Pukall R."/>
            <person name="Goker M."/>
            <person name="Detter J.C."/>
            <person name="Woyke T."/>
            <person name="Bristow J."/>
            <person name="Eisen J.A."/>
            <person name="Markowitz V."/>
            <person name="Hugenholtz P."/>
            <person name="Kyrpides N.C."/>
            <person name="Klenk H.P."/>
            <person name="Lapidus A."/>
        </authorList>
    </citation>
    <scope>NUCLEOTIDE SEQUENCE [LARGE SCALE GENOMIC DNA]</scope>
    <source>
        <strain evidence="3">ATCC 35074 / DSM 20540 / JCM 6276 / NBRC 101906 / NCIMB 13154 / VKM Ac-1939 / CCM 2703 / MRP</strain>
    </source>
</reference>
<dbReference type="eggNOG" id="COG3411">
    <property type="taxonomic scope" value="Bacteria"/>
</dbReference>
<sequence length="124" mass="13276">MTKAGPKYFPTAGHLLVCQGQSCQARGSQLLYQALWQALDREHLAYYKAGGQVRLTGSGCLGACSFGPTVCVYRERAGALEQGWYAAMDFSQALALAHAVQEEADLPAEHRYGPTPQGTAQGTP</sequence>
<reference evidence="3" key="1">
    <citation type="submission" date="2011-02" db="EMBL/GenBank/DDBJ databases">
        <title>The complete sequence of chromosome of Deinococcus proteolyticus DSM 20540.</title>
        <authorList>
            <consortium name="US DOE Joint Genome Institute (JGI-PGF)"/>
            <person name="Lucas S."/>
            <person name="Copeland A."/>
            <person name="Lapidus A."/>
            <person name="Bruce D."/>
            <person name="Goodwin L."/>
            <person name="Pitluck S."/>
            <person name="Kyrpides N."/>
            <person name="Mavromatis K."/>
            <person name="Pagani I."/>
            <person name="Ivanova N."/>
            <person name="Ovchinnikova G."/>
            <person name="Zeytun A."/>
            <person name="Detter J.C."/>
            <person name="Han C."/>
            <person name="Land M."/>
            <person name="Hauser L."/>
            <person name="Markowitz V."/>
            <person name="Cheng J.-F."/>
            <person name="Hugenholtz P."/>
            <person name="Woyke T."/>
            <person name="Wu D."/>
            <person name="Pukall R."/>
            <person name="Steenblock K."/>
            <person name="Brambilla E."/>
            <person name="Klenk H.-P."/>
            <person name="Eisen J.A."/>
        </authorList>
    </citation>
    <scope>NUCLEOTIDE SEQUENCE [LARGE SCALE GENOMIC DNA]</scope>
    <source>
        <strain evidence="3">ATCC 35074 / DSM 20540 / JCM 6276 / NBRC 101906 / NCIMB 13154 / VKM Ac-1939 / CCM 2703 / MRP</strain>
    </source>
</reference>
<dbReference type="Pfam" id="PF01257">
    <property type="entry name" value="2Fe-2S_thioredx"/>
    <property type="match status" value="1"/>
</dbReference>
<dbReference type="InterPro" id="IPR036249">
    <property type="entry name" value="Thioredoxin-like_sf"/>
</dbReference>
<gene>
    <name evidence="2" type="ordered locus">Deipr_1867</name>
</gene>
<dbReference type="EMBL" id="CP002536">
    <property type="protein sequence ID" value="ADY26999.1"/>
    <property type="molecule type" value="Genomic_DNA"/>
</dbReference>
<evidence type="ECO:0000256" key="1">
    <source>
        <dbReference type="SAM" id="MobiDB-lite"/>
    </source>
</evidence>
<dbReference type="OrthoDB" id="9761899at2"/>
<dbReference type="STRING" id="693977.Deipr_1867"/>
<dbReference type="KEGG" id="dpt:Deipr_1867"/>
<organism evidence="2 3">
    <name type="scientific">Deinococcus proteolyticus (strain ATCC 35074 / DSM 20540 / JCM 6276 / NBRC 101906 / NCIMB 13154 / VKM Ac-1939 / CCM 2703 / MRP)</name>
    <dbReference type="NCBI Taxonomy" id="693977"/>
    <lineage>
        <taxon>Bacteria</taxon>
        <taxon>Thermotogati</taxon>
        <taxon>Deinococcota</taxon>
        <taxon>Deinococci</taxon>
        <taxon>Deinococcales</taxon>
        <taxon>Deinococcaceae</taxon>
        <taxon>Deinococcus</taxon>
    </lineage>
</organism>
<dbReference type="HOGENOM" id="CLU_2045815_0_0_0"/>
<feature type="region of interest" description="Disordered" evidence="1">
    <location>
        <begin position="105"/>
        <end position="124"/>
    </location>
</feature>
<dbReference type="CDD" id="cd02980">
    <property type="entry name" value="TRX_Fd_family"/>
    <property type="match status" value="1"/>
</dbReference>
<evidence type="ECO:0000313" key="2">
    <source>
        <dbReference type="EMBL" id="ADY26999.1"/>
    </source>
</evidence>
<keyword evidence="3" id="KW-1185">Reference proteome</keyword>